<keyword evidence="2" id="KW-0119">Carbohydrate metabolism</keyword>
<proteinExistence type="predicted"/>
<dbReference type="InterPro" id="IPR036291">
    <property type="entry name" value="NAD(P)-bd_dom_sf"/>
</dbReference>
<dbReference type="PANTHER" id="PTHR43103:SF3">
    <property type="entry name" value="ADP-L-GLYCERO-D-MANNO-HEPTOSE-6-EPIMERASE"/>
    <property type="match status" value="1"/>
</dbReference>
<evidence type="ECO:0000259" key="3">
    <source>
        <dbReference type="Pfam" id="PF01370"/>
    </source>
</evidence>
<dbReference type="PANTHER" id="PTHR43103">
    <property type="entry name" value="NUCLEOSIDE-DIPHOSPHATE-SUGAR EPIMERASE"/>
    <property type="match status" value="1"/>
</dbReference>
<name>A0A382L034_9ZZZZ</name>
<gene>
    <name evidence="4" type="ORF">METZ01_LOCUS283152</name>
</gene>
<keyword evidence="1" id="KW-0521">NADP</keyword>
<dbReference type="Pfam" id="PF01370">
    <property type="entry name" value="Epimerase"/>
    <property type="match status" value="1"/>
</dbReference>
<evidence type="ECO:0000256" key="2">
    <source>
        <dbReference type="ARBA" id="ARBA00023277"/>
    </source>
</evidence>
<evidence type="ECO:0000256" key="1">
    <source>
        <dbReference type="ARBA" id="ARBA00022857"/>
    </source>
</evidence>
<dbReference type="EMBL" id="UINC01084031">
    <property type="protein sequence ID" value="SVC30298.1"/>
    <property type="molecule type" value="Genomic_DNA"/>
</dbReference>
<dbReference type="SUPFAM" id="SSF51735">
    <property type="entry name" value="NAD(P)-binding Rossmann-fold domains"/>
    <property type="match status" value="1"/>
</dbReference>
<evidence type="ECO:0000313" key="4">
    <source>
        <dbReference type="EMBL" id="SVC30298.1"/>
    </source>
</evidence>
<dbReference type="AlphaFoldDB" id="A0A382L034"/>
<accession>A0A382L034</accession>
<dbReference type="Gene3D" id="3.40.50.720">
    <property type="entry name" value="NAD(P)-binding Rossmann-like Domain"/>
    <property type="match status" value="1"/>
</dbReference>
<sequence>MKRVLVTGAAGSVGTNLWKGWEEAKCYELTLTDHRPIEGSTSRVEVGDIADRDLVTSLCEGQDVLVHLAYIPHKPLADVTDIGVAMQLFEAASAAGVHTIIYASSNAAIGMNEFKRSPPLHSTGDMFRPAGWYGAQKCMAEMAGKYLSAREEIRFVSIRIGTFTGGSEPQDHRQCTTLMTPRDSLQLFTKAIDYEGPVKFLITYGTSGNHSGHQISWLDLTDARQILGYEPEDNLIRDHAHRFAD</sequence>
<reference evidence="4" key="1">
    <citation type="submission" date="2018-05" db="EMBL/GenBank/DDBJ databases">
        <authorList>
            <person name="Lanie J.A."/>
            <person name="Ng W.-L."/>
            <person name="Kazmierczak K.M."/>
            <person name="Andrzejewski T.M."/>
            <person name="Davidsen T.M."/>
            <person name="Wayne K.J."/>
            <person name="Tettelin H."/>
            <person name="Glass J.I."/>
            <person name="Rusch D."/>
            <person name="Podicherti R."/>
            <person name="Tsui H.-C.T."/>
            <person name="Winkler M.E."/>
        </authorList>
    </citation>
    <scope>NUCLEOTIDE SEQUENCE</scope>
</reference>
<dbReference type="InterPro" id="IPR001509">
    <property type="entry name" value="Epimerase_deHydtase"/>
</dbReference>
<protein>
    <recommendedName>
        <fullName evidence="3">NAD-dependent epimerase/dehydratase domain-containing protein</fullName>
    </recommendedName>
</protein>
<organism evidence="4">
    <name type="scientific">marine metagenome</name>
    <dbReference type="NCBI Taxonomy" id="408172"/>
    <lineage>
        <taxon>unclassified sequences</taxon>
        <taxon>metagenomes</taxon>
        <taxon>ecological metagenomes</taxon>
    </lineage>
</organism>
<feature type="domain" description="NAD-dependent epimerase/dehydratase" evidence="3">
    <location>
        <begin position="4"/>
        <end position="172"/>
    </location>
</feature>